<reference evidence="1" key="1">
    <citation type="journal article" date="2020" name="mSystems">
        <title>Genome- and Community-Level Interaction Insights into Carbon Utilization and Element Cycling Functions of Hydrothermarchaeota in Hydrothermal Sediment.</title>
        <authorList>
            <person name="Zhou Z."/>
            <person name="Liu Y."/>
            <person name="Xu W."/>
            <person name="Pan J."/>
            <person name="Luo Z.H."/>
            <person name="Li M."/>
        </authorList>
    </citation>
    <scope>NUCLEOTIDE SEQUENCE [LARGE SCALE GENOMIC DNA]</scope>
    <source>
        <strain evidence="1">SpSt-10</strain>
    </source>
</reference>
<dbReference type="AlphaFoldDB" id="A0A7J3THE5"/>
<gene>
    <name evidence="1" type="ORF">ENL48_01530</name>
</gene>
<proteinExistence type="predicted"/>
<comment type="caution">
    <text evidence="1">The sequence shown here is derived from an EMBL/GenBank/DDBJ whole genome shotgun (WGS) entry which is preliminary data.</text>
</comment>
<organism evidence="1">
    <name type="scientific">Geoglobus ahangari</name>
    <dbReference type="NCBI Taxonomy" id="113653"/>
    <lineage>
        <taxon>Archaea</taxon>
        <taxon>Methanobacteriati</taxon>
        <taxon>Methanobacteriota</taxon>
        <taxon>Archaeoglobi</taxon>
        <taxon>Archaeoglobales</taxon>
        <taxon>Archaeoglobaceae</taxon>
        <taxon>Geoglobus</taxon>
    </lineage>
</organism>
<sequence>MDLIEVDCPICKRKHKFKKKIDLFYCKGKPIALIKDRKGWRLMEVKVISEKEDRELDKVW</sequence>
<evidence type="ECO:0000313" key="1">
    <source>
        <dbReference type="EMBL" id="HHF47913.1"/>
    </source>
</evidence>
<name>A0A7J3THE5_9EURY</name>
<dbReference type="EMBL" id="DRUC01000027">
    <property type="protein sequence ID" value="HHF47913.1"/>
    <property type="molecule type" value="Genomic_DNA"/>
</dbReference>
<protein>
    <submittedName>
        <fullName evidence="1">Uncharacterized protein</fullName>
    </submittedName>
</protein>
<accession>A0A7J3THE5</accession>